<dbReference type="NCBIfam" id="TIGR02989">
    <property type="entry name" value="Sig-70_gvs1"/>
    <property type="match status" value="1"/>
</dbReference>
<keyword evidence="4" id="KW-0804">Transcription</keyword>
<dbReference type="InterPro" id="IPR013324">
    <property type="entry name" value="RNA_pol_sigma_r3/r4-like"/>
</dbReference>
<gene>
    <name evidence="6" type="ORF">HG15A2_42410</name>
</gene>
<dbReference type="PANTHER" id="PTHR43133:SF51">
    <property type="entry name" value="RNA POLYMERASE SIGMA FACTOR"/>
    <property type="match status" value="1"/>
</dbReference>
<keyword evidence="7" id="KW-1185">Reference proteome</keyword>
<evidence type="ECO:0000256" key="1">
    <source>
        <dbReference type="ARBA" id="ARBA00010641"/>
    </source>
</evidence>
<dbReference type="Gene3D" id="1.10.1740.10">
    <property type="match status" value="1"/>
</dbReference>
<evidence type="ECO:0000256" key="2">
    <source>
        <dbReference type="ARBA" id="ARBA00023015"/>
    </source>
</evidence>
<evidence type="ECO:0000313" key="6">
    <source>
        <dbReference type="EMBL" id="QDT00899.1"/>
    </source>
</evidence>
<dbReference type="NCBIfam" id="TIGR02937">
    <property type="entry name" value="sigma70-ECF"/>
    <property type="match status" value="1"/>
</dbReference>
<dbReference type="InterPro" id="IPR039425">
    <property type="entry name" value="RNA_pol_sigma-70-like"/>
</dbReference>
<organism evidence="6 7">
    <name type="scientific">Adhaeretor mobilis</name>
    <dbReference type="NCBI Taxonomy" id="1930276"/>
    <lineage>
        <taxon>Bacteria</taxon>
        <taxon>Pseudomonadati</taxon>
        <taxon>Planctomycetota</taxon>
        <taxon>Planctomycetia</taxon>
        <taxon>Pirellulales</taxon>
        <taxon>Lacipirellulaceae</taxon>
        <taxon>Adhaeretor</taxon>
    </lineage>
</organism>
<dbReference type="GO" id="GO:0006352">
    <property type="term" value="P:DNA-templated transcription initiation"/>
    <property type="evidence" value="ECO:0007669"/>
    <property type="project" value="InterPro"/>
</dbReference>
<dbReference type="InterPro" id="IPR014284">
    <property type="entry name" value="RNA_pol_sigma-70_dom"/>
</dbReference>
<evidence type="ECO:0000256" key="4">
    <source>
        <dbReference type="ARBA" id="ARBA00023163"/>
    </source>
</evidence>
<feature type="domain" description="RNA polymerase sigma-70 region 2" evidence="5">
    <location>
        <begin position="15"/>
        <end position="79"/>
    </location>
</feature>
<dbReference type="RefSeq" id="WP_145062699.1">
    <property type="nucleotide sequence ID" value="NZ_CP036263.1"/>
</dbReference>
<dbReference type="SUPFAM" id="SSF88946">
    <property type="entry name" value="Sigma2 domain of RNA polymerase sigma factors"/>
    <property type="match status" value="1"/>
</dbReference>
<dbReference type="AlphaFoldDB" id="A0A517N189"/>
<dbReference type="InterPro" id="IPR036388">
    <property type="entry name" value="WH-like_DNA-bd_sf"/>
</dbReference>
<dbReference type="Proteomes" id="UP000319852">
    <property type="component" value="Chromosome"/>
</dbReference>
<dbReference type="OrthoDB" id="6383365at2"/>
<dbReference type="Gene3D" id="1.10.10.10">
    <property type="entry name" value="Winged helix-like DNA-binding domain superfamily/Winged helix DNA-binding domain"/>
    <property type="match status" value="1"/>
</dbReference>
<dbReference type="EMBL" id="CP036263">
    <property type="protein sequence ID" value="QDT00899.1"/>
    <property type="molecule type" value="Genomic_DNA"/>
</dbReference>
<dbReference type="Pfam" id="PF04542">
    <property type="entry name" value="Sigma70_r2"/>
    <property type="match status" value="1"/>
</dbReference>
<evidence type="ECO:0000256" key="3">
    <source>
        <dbReference type="ARBA" id="ARBA00023082"/>
    </source>
</evidence>
<dbReference type="KEGG" id="amob:HG15A2_42410"/>
<evidence type="ECO:0000259" key="5">
    <source>
        <dbReference type="Pfam" id="PF04542"/>
    </source>
</evidence>
<evidence type="ECO:0000313" key="7">
    <source>
        <dbReference type="Proteomes" id="UP000319852"/>
    </source>
</evidence>
<sequence length="173" mass="20197">MSGKSTDSQFVDILSSNQARMRAYAISMVGNPSDADDLLQNACLTLWEKRDNYDADREFFPWACGFVLIEILRHRRKKATDKLMFDDALVKSLSAEYEKYSYEYDIRREQLHLCLGRLNAKDRNLLNDRYCQNAEPKNISQRRGLPLPTVYGSLSRIRRLLHRCIETQLAQRS</sequence>
<comment type="similarity">
    <text evidence="1">Belongs to the sigma-70 factor family. ECF subfamily.</text>
</comment>
<dbReference type="InterPro" id="IPR014331">
    <property type="entry name" value="RNA_pol_sigma70_ECF_RHOBA"/>
</dbReference>
<dbReference type="SUPFAM" id="SSF88659">
    <property type="entry name" value="Sigma3 and sigma4 domains of RNA polymerase sigma factors"/>
    <property type="match status" value="1"/>
</dbReference>
<dbReference type="InterPro" id="IPR007627">
    <property type="entry name" value="RNA_pol_sigma70_r2"/>
</dbReference>
<dbReference type="PANTHER" id="PTHR43133">
    <property type="entry name" value="RNA POLYMERASE ECF-TYPE SIGMA FACTO"/>
    <property type="match status" value="1"/>
</dbReference>
<protein>
    <submittedName>
        <fullName evidence="6">RNA polymerase sigma factor</fullName>
    </submittedName>
</protein>
<keyword evidence="2" id="KW-0805">Transcription regulation</keyword>
<accession>A0A517N189</accession>
<keyword evidence="3" id="KW-0731">Sigma factor</keyword>
<name>A0A517N189_9BACT</name>
<dbReference type="GO" id="GO:0016987">
    <property type="term" value="F:sigma factor activity"/>
    <property type="evidence" value="ECO:0007669"/>
    <property type="project" value="UniProtKB-KW"/>
</dbReference>
<reference evidence="6 7" key="1">
    <citation type="submission" date="2019-02" db="EMBL/GenBank/DDBJ databases">
        <title>Deep-cultivation of Planctomycetes and their phenomic and genomic characterization uncovers novel biology.</title>
        <authorList>
            <person name="Wiegand S."/>
            <person name="Jogler M."/>
            <person name="Boedeker C."/>
            <person name="Pinto D."/>
            <person name="Vollmers J."/>
            <person name="Rivas-Marin E."/>
            <person name="Kohn T."/>
            <person name="Peeters S.H."/>
            <person name="Heuer A."/>
            <person name="Rast P."/>
            <person name="Oberbeckmann S."/>
            <person name="Bunk B."/>
            <person name="Jeske O."/>
            <person name="Meyerdierks A."/>
            <person name="Storesund J.E."/>
            <person name="Kallscheuer N."/>
            <person name="Luecker S."/>
            <person name="Lage O.M."/>
            <person name="Pohl T."/>
            <person name="Merkel B.J."/>
            <person name="Hornburger P."/>
            <person name="Mueller R.-W."/>
            <person name="Bruemmer F."/>
            <person name="Labrenz M."/>
            <person name="Spormann A.M."/>
            <person name="Op den Camp H."/>
            <person name="Overmann J."/>
            <person name="Amann R."/>
            <person name="Jetten M.S.M."/>
            <person name="Mascher T."/>
            <person name="Medema M.H."/>
            <person name="Devos D.P."/>
            <person name="Kaster A.-K."/>
            <person name="Ovreas L."/>
            <person name="Rohde M."/>
            <person name="Galperin M.Y."/>
            <person name="Jogler C."/>
        </authorList>
    </citation>
    <scope>NUCLEOTIDE SEQUENCE [LARGE SCALE GENOMIC DNA]</scope>
    <source>
        <strain evidence="6 7">HG15A2</strain>
    </source>
</reference>
<proteinExistence type="inferred from homology"/>
<dbReference type="InterPro" id="IPR013325">
    <property type="entry name" value="RNA_pol_sigma_r2"/>
</dbReference>